<organism evidence="3 4">
    <name type="scientific">Oldenlandia corymbosa var. corymbosa</name>
    <dbReference type="NCBI Taxonomy" id="529605"/>
    <lineage>
        <taxon>Eukaryota</taxon>
        <taxon>Viridiplantae</taxon>
        <taxon>Streptophyta</taxon>
        <taxon>Embryophyta</taxon>
        <taxon>Tracheophyta</taxon>
        <taxon>Spermatophyta</taxon>
        <taxon>Magnoliopsida</taxon>
        <taxon>eudicotyledons</taxon>
        <taxon>Gunneridae</taxon>
        <taxon>Pentapetalae</taxon>
        <taxon>asterids</taxon>
        <taxon>lamiids</taxon>
        <taxon>Gentianales</taxon>
        <taxon>Rubiaceae</taxon>
        <taxon>Rubioideae</taxon>
        <taxon>Spermacoceae</taxon>
        <taxon>Hedyotis-Oldenlandia complex</taxon>
        <taxon>Oldenlandia</taxon>
    </lineage>
</organism>
<dbReference type="InterPro" id="IPR036691">
    <property type="entry name" value="Endo/exonu/phosph_ase_sf"/>
</dbReference>
<feature type="compositionally biased region" description="Basic residues" evidence="1">
    <location>
        <begin position="636"/>
        <end position="648"/>
    </location>
</feature>
<dbReference type="PANTHER" id="PTHR46033:SF8">
    <property type="entry name" value="PROTEIN MAINTENANCE OF MERISTEMS-LIKE"/>
    <property type="match status" value="1"/>
</dbReference>
<name>A0AAV1DXA1_OLDCO</name>
<protein>
    <submittedName>
        <fullName evidence="3">OLC1v1012904C1</fullName>
    </submittedName>
</protein>
<dbReference type="SUPFAM" id="SSF56219">
    <property type="entry name" value="DNase I-like"/>
    <property type="match status" value="1"/>
</dbReference>
<dbReference type="AlphaFoldDB" id="A0AAV1DXA1"/>
<evidence type="ECO:0000313" key="3">
    <source>
        <dbReference type="EMBL" id="CAI9112452.1"/>
    </source>
</evidence>
<feature type="compositionally biased region" description="Polar residues" evidence="1">
    <location>
        <begin position="12"/>
        <end position="21"/>
    </location>
</feature>
<evidence type="ECO:0000259" key="2">
    <source>
        <dbReference type="Pfam" id="PF10536"/>
    </source>
</evidence>
<evidence type="ECO:0000313" key="4">
    <source>
        <dbReference type="Proteomes" id="UP001161247"/>
    </source>
</evidence>
<reference evidence="3" key="1">
    <citation type="submission" date="2023-03" db="EMBL/GenBank/DDBJ databases">
        <authorList>
            <person name="Julca I."/>
        </authorList>
    </citation>
    <scope>NUCLEOTIDE SEQUENCE</scope>
</reference>
<proteinExistence type="predicted"/>
<dbReference type="Proteomes" id="UP001161247">
    <property type="component" value="Chromosome 7"/>
</dbReference>
<dbReference type="Gene3D" id="3.60.10.10">
    <property type="entry name" value="Endonuclease/exonuclease/phosphatase"/>
    <property type="match status" value="1"/>
</dbReference>
<keyword evidence="4" id="KW-1185">Reference proteome</keyword>
<accession>A0AAV1DXA1</accession>
<evidence type="ECO:0000256" key="1">
    <source>
        <dbReference type="SAM" id="MobiDB-lite"/>
    </source>
</evidence>
<dbReference type="InterPro" id="IPR044824">
    <property type="entry name" value="MAIN-like"/>
</dbReference>
<dbReference type="Pfam" id="PF10536">
    <property type="entry name" value="PMD"/>
    <property type="match status" value="1"/>
</dbReference>
<gene>
    <name evidence="3" type="ORF">OLC1_LOCUS19653</name>
</gene>
<dbReference type="PANTHER" id="PTHR46033">
    <property type="entry name" value="PROTEIN MAIN-LIKE 2"/>
    <property type="match status" value="1"/>
</dbReference>
<feature type="domain" description="Aminotransferase-like plant mobile" evidence="2">
    <location>
        <begin position="485"/>
        <end position="598"/>
    </location>
</feature>
<dbReference type="EMBL" id="OX459124">
    <property type="protein sequence ID" value="CAI9112452.1"/>
    <property type="molecule type" value="Genomic_DNA"/>
</dbReference>
<feature type="region of interest" description="Disordered" evidence="1">
    <location>
        <begin position="1"/>
        <end position="22"/>
    </location>
</feature>
<dbReference type="InterPro" id="IPR019557">
    <property type="entry name" value="AminoTfrase-like_pln_mobile"/>
</dbReference>
<sequence length="909" mass="102558">MQRWMISAVDNDPTSTLSSKSGEGAKKLFAGLKLGRPSGAGLKFEAATTPSVRRGIKSQKGPWRMAVEEEFFFPGEGMLRTRKRPLEVLQEAPINRLHHNEYPCLELQRANSSTMERWQQSSSFQKSFVIDVAGFSGGLALFWVDSVQLTVLMHNVIVAKVCETSGTSWLAVFLYGISARQGRAKFWTQLNANLRSFAYPKLLLGDFNQVISQEDKSGGRIIMDQDTRPIQHFLAQNDLEELKHIGCWAETQLFPGLGIKVSRHAPRITHLMYADDSLFFLDCKESSVQALAGLIETYASFSGQRINYQKSSILISPNTPLNIKAEVHSTLQIPKGHFHGKYLGLSLDFKEKNKVYRAKYCNSESFPQLQTPNGATWGYKSVLWGARLLHQNTKWKVISGKDIRIHDNWILGHDNPIQQDSILATHSNLLELKQHNAMMARVQASGSLPQHSSNINVQGNDYAEIVFDASFNNHSRKAARALKLTSSMEAKARDDIELEGEKAVYEKRARVFIMWALGGILFPNSTSNTVSLYYLPVLKDLKGCAKLSWGGACLAHLYNNLCKASNRTSWEMGSLRLLQLWAWERIPSIQPRRNTDEDLFKDHSFGASFAVNALAVVPAEMPTVYPSQVLLQTTPKRARPVAKHRRANVPKAGIGGRRKTPQDPLDVSMFQTPSPMEQAATEQDSMEQAENIDIEVESLEELNKFFVEYELASGQKINRQKSVYLVDDKFSAYRSQIIQRTPAIEPPKGIIAALEHRCQECLWQGTDDHTSMALLQDHYVSFMDGEDIFAWKPTTSGDFSIKSAFESIQQRKLESEISRNYWHKMIPIRISFFMWKFCNSLLPFPRLIVVNSSMLNLAIKANGDSFMAETYGLLFGLRKCVFRGLERVEIQTDNQALAIILVNGGPYPW</sequence>
<dbReference type="GO" id="GO:0010073">
    <property type="term" value="P:meristem maintenance"/>
    <property type="evidence" value="ECO:0007669"/>
    <property type="project" value="InterPro"/>
</dbReference>
<feature type="region of interest" description="Disordered" evidence="1">
    <location>
        <begin position="636"/>
        <end position="670"/>
    </location>
</feature>